<feature type="compositionally biased region" description="Low complexity" evidence="1">
    <location>
        <begin position="14"/>
        <end position="24"/>
    </location>
</feature>
<feature type="region of interest" description="Disordered" evidence="1">
    <location>
        <begin position="1"/>
        <end position="52"/>
    </location>
</feature>
<name>A0AAD8SVT1_LOLMU</name>
<evidence type="ECO:0000256" key="1">
    <source>
        <dbReference type="SAM" id="MobiDB-lite"/>
    </source>
</evidence>
<dbReference type="InterPro" id="IPR036397">
    <property type="entry name" value="RNaseH_sf"/>
</dbReference>
<dbReference type="EMBL" id="JAUUTY010000003">
    <property type="protein sequence ID" value="KAK1664383.1"/>
    <property type="molecule type" value="Genomic_DNA"/>
</dbReference>
<dbReference type="PANTHER" id="PTHR35046">
    <property type="entry name" value="ZINC KNUCKLE (CCHC-TYPE) FAMILY PROTEIN"/>
    <property type="match status" value="1"/>
</dbReference>
<organism evidence="3 4">
    <name type="scientific">Lolium multiflorum</name>
    <name type="common">Italian ryegrass</name>
    <name type="synonym">Lolium perenne subsp. multiflorum</name>
    <dbReference type="NCBI Taxonomy" id="4521"/>
    <lineage>
        <taxon>Eukaryota</taxon>
        <taxon>Viridiplantae</taxon>
        <taxon>Streptophyta</taxon>
        <taxon>Embryophyta</taxon>
        <taxon>Tracheophyta</taxon>
        <taxon>Spermatophyta</taxon>
        <taxon>Magnoliopsida</taxon>
        <taxon>Liliopsida</taxon>
        <taxon>Poales</taxon>
        <taxon>Poaceae</taxon>
        <taxon>BOP clade</taxon>
        <taxon>Pooideae</taxon>
        <taxon>Poodae</taxon>
        <taxon>Poeae</taxon>
        <taxon>Poeae Chloroplast Group 2 (Poeae type)</taxon>
        <taxon>Loliodinae</taxon>
        <taxon>Loliinae</taxon>
        <taxon>Lolium</taxon>
    </lineage>
</organism>
<dbReference type="Proteomes" id="UP001231189">
    <property type="component" value="Unassembled WGS sequence"/>
</dbReference>
<feature type="compositionally biased region" description="Acidic residues" evidence="1">
    <location>
        <begin position="259"/>
        <end position="278"/>
    </location>
</feature>
<proteinExistence type="predicted"/>
<reference evidence="3" key="1">
    <citation type="submission" date="2023-07" db="EMBL/GenBank/DDBJ databases">
        <title>A chromosome-level genome assembly of Lolium multiflorum.</title>
        <authorList>
            <person name="Chen Y."/>
            <person name="Copetti D."/>
            <person name="Kolliker R."/>
            <person name="Studer B."/>
        </authorList>
    </citation>
    <scope>NUCLEOTIDE SEQUENCE</scope>
    <source>
        <strain evidence="3">02402/16</strain>
        <tissue evidence="3">Leaf</tissue>
    </source>
</reference>
<feature type="region of interest" description="Disordered" evidence="1">
    <location>
        <begin position="325"/>
        <end position="345"/>
    </location>
</feature>
<dbReference type="Gene3D" id="3.30.420.10">
    <property type="entry name" value="Ribonuclease H-like superfamily/Ribonuclease H"/>
    <property type="match status" value="1"/>
</dbReference>
<dbReference type="PANTHER" id="PTHR35046:SF9">
    <property type="entry name" value="RNA-DIRECTED DNA POLYMERASE"/>
    <property type="match status" value="1"/>
</dbReference>
<evidence type="ECO:0000259" key="2">
    <source>
        <dbReference type="PROSITE" id="PS50994"/>
    </source>
</evidence>
<keyword evidence="4" id="KW-1185">Reference proteome</keyword>
<dbReference type="SUPFAM" id="SSF53098">
    <property type="entry name" value="Ribonuclease H-like"/>
    <property type="match status" value="1"/>
</dbReference>
<dbReference type="GO" id="GO:0015074">
    <property type="term" value="P:DNA integration"/>
    <property type="evidence" value="ECO:0007669"/>
    <property type="project" value="InterPro"/>
</dbReference>
<accession>A0AAD8SVT1</accession>
<comment type="caution">
    <text evidence="3">The sequence shown here is derived from an EMBL/GenBank/DDBJ whole genome shotgun (WGS) entry which is preliminary data.</text>
</comment>
<dbReference type="PROSITE" id="PS50994">
    <property type="entry name" value="INTEGRASE"/>
    <property type="match status" value="1"/>
</dbReference>
<dbReference type="InterPro" id="IPR012337">
    <property type="entry name" value="RNaseH-like_sf"/>
</dbReference>
<dbReference type="AlphaFoldDB" id="A0AAD8SVT1"/>
<evidence type="ECO:0000313" key="4">
    <source>
        <dbReference type="Proteomes" id="UP001231189"/>
    </source>
</evidence>
<feature type="domain" description="Integrase catalytic" evidence="2">
    <location>
        <begin position="109"/>
        <end position="204"/>
    </location>
</feature>
<sequence>MAWPRHLVVGGPTAPFASFSSRTPSSRKPKPQREPHEELQPPLRGGGHQRERALRRAGIRRGNSLPEGEIDAIAIVIELDIISIIIIIISTIYTAITTAAPRHRCNNLVPKTIVSDRDVKFMSYFWKTLWRKLGTKLLFSTTCHPQTDGQTEVVNRTLSQLLRSMIKKNLKEWEECLPHVEFAYNRAVHSTTELCPFEVVYGFKPITPLDLLPLPIHERVNMEASKRADFVKKIHVKTKELIEKKAVMRCSGGDGGVDGGDDDDDDGDDVPLDDDGDGVDFPLREGISPADSCPPESSFLSVFSAPQRRVTLVRSCGLGFRDEGVREEKEAKGRGAPTPQGGAARPWARRPVVWAQVAPLFFPLAPSVIWKNRNLREISFHS</sequence>
<evidence type="ECO:0000313" key="3">
    <source>
        <dbReference type="EMBL" id="KAK1664383.1"/>
    </source>
</evidence>
<feature type="region of interest" description="Disordered" evidence="1">
    <location>
        <begin position="252"/>
        <end position="278"/>
    </location>
</feature>
<gene>
    <name evidence="3" type="ORF">QYE76_052542</name>
</gene>
<dbReference type="GO" id="GO:0003676">
    <property type="term" value="F:nucleic acid binding"/>
    <property type="evidence" value="ECO:0007669"/>
    <property type="project" value="InterPro"/>
</dbReference>
<protein>
    <recommendedName>
        <fullName evidence="2">Integrase catalytic domain-containing protein</fullName>
    </recommendedName>
</protein>
<dbReference type="InterPro" id="IPR001584">
    <property type="entry name" value="Integrase_cat-core"/>
</dbReference>